<evidence type="ECO:0000259" key="3">
    <source>
        <dbReference type="PROSITE" id="PS50013"/>
    </source>
</evidence>
<feature type="domain" description="Chromo" evidence="3">
    <location>
        <begin position="369"/>
        <end position="414"/>
    </location>
</feature>
<organism evidence="4 5">
    <name type="scientific">Cyprinus carpio</name>
    <name type="common">Common carp</name>
    <dbReference type="NCBI Taxonomy" id="7962"/>
    <lineage>
        <taxon>Eukaryota</taxon>
        <taxon>Metazoa</taxon>
        <taxon>Chordata</taxon>
        <taxon>Craniata</taxon>
        <taxon>Vertebrata</taxon>
        <taxon>Euteleostomi</taxon>
        <taxon>Actinopterygii</taxon>
        <taxon>Neopterygii</taxon>
        <taxon>Teleostei</taxon>
        <taxon>Ostariophysi</taxon>
        <taxon>Cypriniformes</taxon>
        <taxon>Cyprinidae</taxon>
        <taxon>Cyprininae</taxon>
        <taxon>Cyprinus</taxon>
    </lineage>
</organism>
<name>A0A8C1P0L0_CYPCA</name>
<dbReference type="Proteomes" id="UP000694427">
    <property type="component" value="Unplaced"/>
</dbReference>
<reference evidence="4" key="1">
    <citation type="submission" date="2025-08" db="UniProtKB">
        <authorList>
            <consortium name="Ensembl"/>
        </authorList>
    </citation>
    <scope>IDENTIFICATION</scope>
</reference>
<feature type="compositionally biased region" description="Low complexity" evidence="2">
    <location>
        <begin position="219"/>
        <end position="228"/>
    </location>
</feature>
<sequence length="414" mass="45199">MTKPKQKPCPHCQALNNISCKTCKACFASLPLRKRVKNIQKHIEESAWMSNTKKHRNAARVVDSARIAVKKLEVLGYKPVLFISKEKKNGFVAEVITSMGPFAVGPLQTIFERMTSLYEFFIKNYQRIQSHTSTAETVCQHQTSSLPPTSSSFDTLPPPSSSSSSLPPTSSSFDTFPPPSSSSSSSLLPPSSTFYTLPPPPLSSSSFLHLLHSSSSSSLPPTSSSFDTLPPPPSSSSSSLPPPSTFYTLPPPPSSSSSSLTPPTSSYITLLSPTSSSCTLPSPPTSFPTPPPTPFSSTLTPTTHCTNPPPPFNFSNLSPTNPSFPCQNTHAAPINTDSSSTIIPRSGGKQRKWMYKQAECQVHPRLKQFPYDKIIRRRTSKEGVEEVKVRWKPCSGCGMKWTDTWEPYNLLSPE</sequence>
<proteinExistence type="predicted"/>
<feature type="compositionally biased region" description="Pro residues" evidence="2">
    <location>
        <begin position="281"/>
        <end position="294"/>
    </location>
</feature>
<evidence type="ECO:0000313" key="4">
    <source>
        <dbReference type="Ensembl" id="ENSCCRP00010100432.1"/>
    </source>
</evidence>
<dbReference type="InterPro" id="IPR000953">
    <property type="entry name" value="Chromo/chromo_shadow_dom"/>
</dbReference>
<evidence type="ECO:0000313" key="5">
    <source>
        <dbReference type="Proteomes" id="UP000694427"/>
    </source>
</evidence>
<protein>
    <recommendedName>
        <fullName evidence="3">Chromo domain-containing protein</fullName>
    </recommendedName>
</protein>
<accession>A0A8C1P0L0</accession>
<dbReference type="PROSITE" id="PS50013">
    <property type="entry name" value="CHROMO_2"/>
    <property type="match status" value="1"/>
</dbReference>
<dbReference type="AlphaFoldDB" id="A0A8C1P0L0"/>
<comment type="subcellular location">
    <subcellularLocation>
        <location evidence="1">Nucleus</location>
    </subcellularLocation>
</comment>
<feature type="compositionally biased region" description="Low complexity" evidence="2">
    <location>
        <begin position="143"/>
        <end position="190"/>
    </location>
</feature>
<evidence type="ECO:0000256" key="2">
    <source>
        <dbReference type="SAM" id="MobiDB-lite"/>
    </source>
</evidence>
<keyword evidence="5" id="KW-1185">Reference proteome</keyword>
<evidence type="ECO:0000256" key="1">
    <source>
        <dbReference type="ARBA" id="ARBA00004123"/>
    </source>
</evidence>
<dbReference type="GO" id="GO:0005634">
    <property type="term" value="C:nucleus"/>
    <property type="evidence" value="ECO:0007669"/>
    <property type="project" value="UniProtKB-SubCell"/>
</dbReference>
<feature type="compositionally biased region" description="Pro residues" evidence="2">
    <location>
        <begin position="229"/>
        <end position="254"/>
    </location>
</feature>
<feature type="compositionally biased region" description="Low complexity" evidence="2">
    <location>
        <begin position="255"/>
        <end position="280"/>
    </location>
</feature>
<reference evidence="4" key="2">
    <citation type="submission" date="2025-09" db="UniProtKB">
        <authorList>
            <consortium name="Ensembl"/>
        </authorList>
    </citation>
    <scope>IDENTIFICATION</scope>
</reference>
<feature type="region of interest" description="Disordered" evidence="2">
    <location>
        <begin position="139"/>
        <end position="190"/>
    </location>
</feature>
<feature type="region of interest" description="Disordered" evidence="2">
    <location>
        <begin position="219"/>
        <end position="300"/>
    </location>
</feature>
<dbReference type="Ensembl" id="ENSCCRT00010111471.1">
    <property type="protein sequence ID" value="ENSCCRP00010100432.1"/>
    <property type="gene ID" value="ENSCCRG00010044108.1"/>
</dbReference>